<dbReference type="InterPro" id="IPR046450">
    <property type="entry name" value="PA_dom_sf"/>
</dbReference>
<dbReference type="FunFam" id="3.40.630.10:FF:000101">
    <property type="entry name" value="N-acetylated alpha-linked acidic dipeptidase like 1"/>
    <property type="match status" value="1"/>
</dbReference>
<dbReference type="InterPro" id="IPR039373">
    <property type="entry name" value="Peptidase_M28B"/>
</dbReference>
<feature type="domain" description="Peptidase M28" evidence="5">
    <location>
        <begin position="525"/>
        <end position="735"/>
    </location>
</feature>
<dbReference type="SUPFAM" id="SSF53187">
    <property type="entry name" value="Zn-dependent exopeptidases"/>
    <property type="match status" value="1"/>
</dbReference>
<dbReference type="EMBL" id="RSCD01000017">
    <property type="protein sequence ID" value="RSH87387.1"/>
    <property type="molecule type" value="Genomic_DNA"/>
</dbReference>
<dbReference type="CDD" id="cd08022">
    <property type="entry name" value="M28_PSMA_like"/>
    <property type="match status" value="1"/>
</dbReference>
<comment type="caution">
    <text evidence="6">The sequence shown here is derived from an EMBL/GenBank/DDBJ whole genome shotgun (WGS) entry which is preliminary data.</text>
</comment>
<gene>
    <name evidence="6" type="ORF">EHS25_003296</name>
</gene>
<reference evidence="6 7" key="1">
    <citation type="submission" date="2018-11" db="EMBL/GenBank/DDBJ databases">
        <title>Genome sequence of Saitozyma podzolica DSM 27192.</title>
        <authorList>
            <person name="Aliyu H."/>
            <person name="Gorte O."/>
            <person name="Ochsenreither K."/>
        </authorList>
    </citation>
    <scope>NUCLEOTIDE SEQUENCE [LARGE SCALE GENOMIC DNA]</scope>
    <source>
        <strain evidence="6 7">DSM 27192</strain>
    </source>
</reference>
<dbReference type="Proteomes" id="UP000279259">
    <property type="component" value="Unassembled WGS sequence"/>
</dbReference>
<organism evidence="6 7">
    <name type="scientific">Saitozyma podzolica</name>
    <dbReference type="NCBI Taxonomy" id="1890683"/>
    <lineage>
        <taxon>Eukaryota</taxon>
        <taxon>Fungi</taxon>
        <taxon>Dikarya</taxon>
        <taxon>Basidiomycota</taxon>
        <taxon>Agaricomycotina</taxon>
        <taxon>Tremellomycetes</taxon>
        <taxon>Tremellales</taxon>
        <taxon>Trimorphomycetaceae</taxon>
        <taxon>Saitozyma</taxon>
    </lineage>
</organism>
<dbReference type="SUPFAM" id="SSF52025">
    <property type="entry name" value="PA domain"/>
    <property type="match status" value="1"/>
</dbReference>
<feature type="compositionally biased region" description="Basic and acidic residues" evidence="2">
    <location>
        <begin position="43"/>
        <end position="65"/>
    </location>
</feature>
<dbReference type="FunFam" id="3.50.30.30:FF:000008">
    <property type="entry name" value="Glutamate carboxypeptidase 2"/>
    <property type="match status" value="1"/>
</dbReference>
<dbReference type="AlphaFoldDB" id="A0A427Y8N1"/>
<dbReference type="InterPro" id="IPR007365">
    <property type="entry name" value="TFR-like_dimer_dom"/>
</dbReference>
<dbReference type="GO" id="GO:0004180">
    <property type="term" value="F:carboxypeptidase activity"/>
    <property type="evidence" value="ECO:0007669"/>
    <property type="project" value="TreeGrafter"/>
</dbReference>
<dbReference type="Pfam" id="PF02225">
    <property type="entry name" value="PA"/>
    <property type="match status" value="1"/>
</dbReference>
<evidence type="ECO:0000259" key="5">
    <source>
        <dbReference type="Pfam" id="PF04389"/>
    </source>
</evidence>
<dbReference type="InterPro" id="IPR007484">
    <property type="entry name" value="Peptidase_M28"/>
</dbReference>
<accession>A0A427Y8N1</accession>
<dbReference type="Pfam" id="PF04253">
    <property type="entry name" value="TFR_dimer"/>
    <property type="match status" value="1"/>
</dbReference>
<evidence type="ECO:0000259" key="4">
    <source>
        <dbReference type="Pfam" id="PF04253"/>
    </source>
</evidence>
<dbReference type="STRING" id="1890683.A0A427Y8N1"/>
<feature type="compositionally biased region" description="Basic residues" evidence="2">
    <location>
        <begin position="171"/>
        <end position="189"/>
    </location>
</feature>
<feature type="region of interest" description="Disordered" evidence="2">
    <location>
        <begin position="42"/>
        <end position="77"/>
    </location>
</feature>
<sequence>MALPVTDSAQVIDASSPYLELTSHPSPELTLRFIVDTDTDTMESEKPLLSKQEAEAARQGLEPHDATLPLPTTTTTSRKRQVARRLVLFSLISAVAVLHLVKLLPTPTTRAPCDCVKGETDGQVQVQGYWDGVATKGMARMWGPYDQHELEDDHKRKHRHEYPDDEEKEHHSKHNHHLKHKHGKGKHGHGPTFVPPKMAEHIFLSVPNNDSARAALERYTAYAHPAGSGYDFLSALNLKNEWERELGLRISGPEDNLYDAGSAASQARILDGMDKAGVWVDTYYPVMNTPVDSAVTLYTDPPFHAKLREDIVDGDPTSQLRDEVRVFHGLSVSGDVTGKLVYVGYGRKRDFEALEKKGVSLKGKIAIVKYGGVFRGLKIKAAQEAGAIGCIIFTDPGDDGEITEENGYETYPLGPARQPSSVQRGSVQFLSIYPGDPTTPGEPAYKNATRIKGANFPSIPSLPMSYQDAIPLLKSLKGKGVKAGDVSKDWVGGLGYYDVEYWTGPSEVDVRLMNEVNTRVMPIWNTMATIPGHITDEVIVLGNHRDAWILGGSDPNSGTATQYELIRGLGKLLRKGWKPLRTIVLASWDAEEYGLIGSTEWAEDFGEWISNNTAAYFNLDSSVSGSNFGAAASPSLAWLVREAAEEINTSADPSRSAWDTKIDGGDWEVWRAANGLMAEDELALAGKHDTGVSPLGSGSDFTAFLQRYGVAAGNIGYGGGPKDPVYHYHSIYDSFTWQDNGKRQVLSAPTSFADKGFHKHADAAKILGLILLRLSDSLILPINTTQYALEMGDYLDKVESIALTATQHLDGKVNFTALSESIDHLLHQSKKLDEQKVDVLKRVRKVLPHPPKHQHGHGHGHGFFGRIAKWWWSIRAKCGSDKGKQRLESLLSTEGDHTHQYELDLHHGLEEVHGAQLQGELPGLPHLPHPGTPHPRVPIPPKKKKEIQELVKEIRGINKKIQYFEGGFISEEGIKDREWYKHKGVAPGKWLGYGATTFPALTEALTIEKSTKLAQKEADELAEMIGEMARRLAK</sequence>
<evidence type="ECO:0000256" key="1">
    <source>
        <dbReference type="ARBA" id="ARBA00005634"/>
    </source>
</evidence>
<dbReference type="PANTHER" id="PTHR10404:SF46">
    <property type="entry name" value="VACUOLAR PROTEIN SORTING-ASSOCIATED PROTEIN 70"/>
    <property type="match status" value="1"/>
</dbReference>
<dbReference type="OrthoDB" id="5841748at2759"/>
<feature type="region of interest" description="Disordered" evidence="2">
    <location>
        <begin position="149"/>
        <end position="189"/>
    </location>
</feature>
<dbReference type="SUPFAM" id="SSF47672">
    <property type="entry name" value="Transferrin receptor-like dimerisation domain"/>
    <property type="match status" value="1"/>
</dbReference>
<dbReference type="Gene3D" id="1.20.930.40">
    <property type="entry name" value="Transferrin receptor-like, dimerisation domain"/>
    <property type="match status" value="1"/>
</dbReference>
<dbReference type="InterPro" id="IPR036757">
    <property type="entry name" value="TFR-like_dimer_dom_sf"/>
</dbReference>
<dbReference type="CDD" id="cd02121">
    <property type="entry name" value="PA_GCPII_like"/>
    <property type="match status" value="1"/>
</dbReference>
<dbReference type="PANTHER" id="PTHR10404">
    <property type="entry name" value="N-ACETYLATED-ALPHA-LINKED ACIDIC DIPEPTIDASE"/>
    <property type="match status" value="1"/>
</dbReference>
<keyword evidence="7" id="KW-1185">Reference proteome</keyword>
<proteinExistence type="inferred from homology"/>
<evidence type="ECO:0000313" key="6">
    <source>
        <dbReference type="EMBL" id="RSH87387.1"/>
    </source>
</evidence>
<dbReference type="Gene3D" id="3.40.630.10">
    <property type="entry name" value="Zn peptidases"/>
    <property type="match status" value="1"/>
</dbReference>
<dbReference type="Gene3D" id="3.50.30.30">
    <property type="match status" value="1"/>
</dbReference>
<evidence type="ECO:0000313" key="7">
    <source>
        <dbReference type="Proteomes" id="UP000279259"/>
    </source>
</evidence>
<protein>
    <recommendedName>
        <fullName evidence="8">Zn-dependent exopeptidase</fullName>
    </recommendedName>
</protein>
<feature type="compositionally biased region" description="Low complexity" evidence="2">
    <location>
        <begin position="67"/>
        <end position="76"/>
    </location>
</feature>
<feature type="domain" description="Transferrin receptor-like dimerisation" evidence="4">
    <location>
        <begin position="947"/>
        <end position="1032"/>
    </location>
</feature>
<evidence type="ECO:0000256" key="2">
    <source>
        <dbReference type="SAM" id="MobiDB-lite"/>
    </source>
</evidence>
<dbReference type="Pfam" id="PF04389">
    <property type="entry name" value="Peptidase_M28"/>
    <property type="match status" value="1"/>
</dbReference>
<name>A0A427Y8N1_9TREE</name>
<evidence type="ECO:0000259" key="3">
    <source>
        <dbReference type="Pfam" id="PF02225"/>
    </source>
</evidence>
<dbReference type="InterPro" id="IPR003137">
    <property type="entry name" value="PA_domain"/>
</dbReference>
<comment type="similarity">
    <text evidence="1">Belongs to the peptidase M28 family. M28B subfamily.</text>
</comment>
<evidence type="ECO:0008006" key="8">
    <source>
        <dbReference type="Google" id="ProtNLM"/>
    </source>
</evidence>
<feature type="domain" description="PA" evidence="3">
    <location>
        <begin position="336"/>
        <end position="412"/>
    </location>
</feature>